<evidence type="ECO:0000313" key="9">
    <source>
        <dbReference type="EMBL" id="EDO37046.1"/>
    </source>
</evidence>
<feature type="transmembrane region" description="Helical" evidence="7">
    <location>
        <begin position="374"/>
        <end position="399"/>
    </location>
</feature>
<feature type="transmembrane region" description="Helical" evidence="7">
    <location>
        <begin position="269"/>
        <end position="290"/>
    </location>
</feature>
<evidence type="ECO:0000256" key="4">
    <source>
        <dbReference type="ARBA" id="ARBA00022989"/>
    </source>
</evidence>
<dbReference type="AlphaFoldDB" id="A7SGV4"/>
<dbReference type="Proteomes" id="UP000001593">
    <property type="component" value="Unassembled WGS sequence"/>
</dbReference>
<reference evidence="9 10" key="1">
    <citation type="journal article" date="2007" name="Science">
        <title>Sea anemone genome reveals ancestral eumetazoan gene repertoire and genomic organization.</title>
        <authorList>
            <person name="Putnam N.H."/>
            <person name="Srivastava M."/>
            <person name="Hellsten U."/>
            <person name="Dirks B."/>
            <person name="Chapman J."/>
            <person name="Salamov A."/>
            <person name="Terry A."/>
            <person name="Shapiro H."/>
            <person name="Lindquist E."/>
            <person name="Kapitonov V.V."/>
            <person name="Jurka J."/>
            <person name="Genikhovich G."/>
            <person name="Grigoriev I.V."/>
            <person name="Lucas S.M."/>
            <person name="Steele R.E."/>
            <person name="Finnerty J.R."/>
            <person name="Technau U."/>
            <person name="Martindale M.Q."/>
            <person name="Rokhsar D.S."/>
        </authorList>
    </citation>
    <scope>NUCLEOTIDE SEQUENCE [LARGE SCALE GENOMIC DNA]</scope>
    <source>
        <strain evidence="10">CH2 X CH6</strain>
    </source>
</reference>
<proteinExistence type="inferred from homology"/>
<evidence type="ECO:0000256" key="6">
    <source>
        <dbReference type="ARBA" id="ARBA00023180"/>
    </source>
</evidence>
<feature type="transmembrane region" description="Helical" evidence="7">
    <location>
        <begin position="141"/>
        <end position="162"/>
    </location>
</feature>
<protein>
    <recommendedName>
        <fullName evidence="11">Transmembrane protein 161B</fullName>
    </recommendedName>
</protein>
<dbReference type="PANTHER" id="PTHR13624">
    <property type="entry name" value="RE42071P"/>
    <property type="match status" value="1"/>
</dbReference>
<organism evidence="9 10">
    <name type="scientific">Nematostella vectensis</name>
    <name type="common">Starlet sea anemone</name>
    <dbReference type="NCBI Taxonomy" id="45351"/>
    <lineage>
        <taxon>Eukaryota</taxon>
        <taxon>Metazoa</taxon>
        <taxon>Cnidaria</taxon>
        <taxon>Anthozoa</taxon>
        <taxon>Hexacorallia</taxon>
        <taxon>Actiniaria</taxon>
        <taxon>Edwardsiidae</taxon>
        <taxon>Nematostella</taxon>
    </lineage>
</organism>
<evidence type="ECO:0008006" key="11">
    <source>
        <dbReference type="Google" id="ProtNLM"/>
    </source>
</evidence>
<dbReference type="PANTHER" id="PTHR13624:SF6">
    <property type="entry name" value="EMEI"/>
    <property type="match status" value="1"/>
</dbReference>
<evidence type="ECO:0000256" key="3">
    <source>
        <dbReference type="ARBA" id="ARBA00022692"/>
    </source>
</evidence>
<evidence type="ECO:0000256" key="2">
    <source>
        <dbReference type="ARBA" id="ARBA00009706"/>
    </source>
</evidence>
<dbReference type="eggNOG" id="KOG3978">
    <property type="taxonomic scope" value="Eukaryota"/>
</dbReference>
<dbReference type="Pfam" id="PF10268">
    <property type="entry name" value="Tmemb_161AB"/>
    <property type="match status" value="1"/>
</dbReference>
<dbReference type="STRING" id="45351.A7SGV4"/>
<dbReference type="EMBL" id="DS469655">
    <property type="protein sequence ID" value="EDO37046.1"/>
    <property type="molecule type" value="Genomic_DNA"/>
</dbReference>
<keyword evidence="3 7" id="KW-0812">Transmembrane</keyword>
<comment type="subcellular location">
    <subcellularLocation>
        <location evidence="1">Membrane</location>
        <topology evidence="1">Multi-pass membrane protein</topology>
    </subcellularLocation>
</comment>
<keyword evidence="5 7" id="KW-0472">Membrane</keyword>
<feature type="transmembrane region" description="Helical" evidence="7">
    <location>
        <begin position="174"/>
        <end position="191"/>
    </location>
</feature>
<evidence type="ECO:0000256" key="7">
    <source>
        <dbReference type="SAM" id="Phobius"/>
    </source>
</evidence>
<feature type="transmembrane region" description="Helical" evidence="7">
    <location>
        <begin position="451"/>
        <end position="470"/>
    </location>
</feature>
<feature type="signal peptide" evidence="8">
    <location>
        <begin position="1"/>
        <end position="21"/>
    </location>
</feature>
<dbReference type="InterPro" id="IPR019395">
    <property type="entry name" value="Transmembrane_161A/B"/>
</dbReference>
<gene>
    <name evidence="9" type="ORF">NEMVEDRAFT_v1g117848</name>
</gene>
<keyword evidence="8" id="KW-0732">Signal</keyword>
<feature type="transmembrane region" description="Helical" evidence="7">
    <location>
        <begin position="107"/>
        <end position="129"/>
    </location>
</feature>
<evidence type="ECO:0000313" key="10">
    <source>
        <dbReference type="Proteomes" id="UP000001593"/>
    </source>
</evidence>
<comment type="similarity">
    <text evidence="2">Belongs to the TMEM161 family.</text>
</comment>
<feature type="transmembrane region" description="Helical" evidence="7">
    <location>
        <begin position="229"/>
        <end position="248"/>
    </location>
</feature>
<keyword evidence="4 7" id="KW-1133">Transmembrane helix</keyword>
<name>A7SGV4_NEMVE</name>
<dbReference type="OMA" id="RFALMPI"/>
<evidence type="ECO:0000256" key="8">
    <source>
        <dbReference type="SAM" id="SignalP"/>
    </source>
</evidence>
<keyword evidence="6" id="KW-0325">Glycoprotein</keyword>
<dbReference type="HOGENOM" id="CLU_027277_0_0_1"/>
<sequence>LFGIQFVLSIIVATFLQKLSPYFSPARWILCNGWLVRYLHPTDEQLKAMIGKPVNGTKGKGRKSVNTESRYNKNTFTIPCSLEIHLDKAKVEEIDVLPQFLYTEYKWLIDFAVSAAFLNLLIEVVAFFLPAVHKQEFNLGLFWNLMVVLFALKTMYSLTAAYWRGDDGGERSMCITFGLFFFVVAMAVLVIDESLIDFGLDAGYEKFSTKAAEFLKKQGFSTRETSPVWVFKLMIAVMSAVLGMFMGFPGMRLANMYLDSLYYHKETPYMVLLLHLNFVMPVLIFATWIIPIVKEPLVTGSWHGKEGPATPLLTEMAFKNLRSTLVLTFCALRLVLTWRHLQSYLHMAQDRMEKLRRETGRITNIELQRKVAGVFYYLSAASLQYLAPTVLLLFISLILRTLELTDWDSVADLGPSRIEYSHLISNTTREAALDLRAVLTPELFQGVFSYITWWLCTTWFVTSVFGVVYLKMINT</sequence>
<feature type="non-terminal residue" evidence="9">
    <location>
        <position position="1"/>
    </location>
</feature>
<evidence type="ECO:0000256" key="5">
    <source>
        <dbReference type="ARBA" id="ARBA00023136"/>
    </source>
</evidence>
<dbReference type="InParanoid" id="A7SGV4"/>
<dbReference type="PhylomeDB" id="A7SGV4"/>
<dbReference type="GO" id="GO:0016020">
    <property type="term" value="C:membrane"/>
    <property type="evidence" value="ECO:0007669"/>
    <property type="project" value="UniProtKB-SubCell"/>
</dbReference>
<feature type="chain" id="PRO_5002715097" description="Transmembrane protein 161B" evidence="8">
    <location>
        <begin position="22"/>
        <end position="475"/>
    </location>
</feature>
<keyword evidence="10" id="KW-1185">Reference proteome</keyword>
<accession>A7SGV4</accession>
<evidence type="ECO:0000256" key="1">
    <source>
        <dbReference type="ARBA" id="ARBA00004141"/>
    </source>
</evidence>